<dbReference type="OrthoDB" id="5393654at2759"/>
<organism evidence="1 2">
    <name type="scientific">Caenorhabditis auriculariae</name>
    <dbReference type="NCBI Taxonomy" id="2777116"/>
    <lineage>
        <taxon>Eukaryota</taxon>
        <taxon>Metazoa</taxon>
        <taxon>Ecdysozoa</taxon>
        <taxon>Nematoda</taxon>
        <taxon>Chromadorea</taxon>
        <taxon>Rhabditida</taxon>
        <taxon>Rhabditina</taxon>
        <taxon>Rhabditomorpha</taxon>
        <taxon>Rhabditoidea</taxon>
        <taxon>Rhabditidae</taxon>
        <taxon>Peloderinae</taxon>
        <taxon>Caenorhabditis</taxon>
    </lineage>
</organism>
<accession>A0A8S1HS67</accession>
<name>A0A8S1HS67_9PELO</name>
<evidence type="ECO:0000313" key="1">
    <source>
        <dbReference type="EMBL" id="CAD6197702.1"/>
    </source>
</evidence>
<gene>
    <name evidence="1" type="ORF">CAUJ_LOCUS13611</name>
</gene>
<dbReference type="PANTHER" id="PTHR35179:SF2">
    <property type="entry name" value="START DOMAIN-CONTAINING PROTEIN"/>
    <property type="match status" value="1"/>
</dbReference>
<reference evidence="1" key="1">
    <citation type="submission" date="2020-10" db="EMBL/GenBank/DDBJ databases">
        <authorList>
            <person name="Kikuchi T."/>
        </authorList>
    </citation>
    <scope>NUCLEOTIDE SEQUENCE</scope>
    <source>
        <strain evidence="1">NKZ352</strain>
    </source>
</reference>
<sequence>MSADGFWLFEGLEEEPYGLLPLVNLSAKGGPTSTKYVDRVGSYQWYLNDETPTILVPGMPVESFYWPGGKLQQDHGVVIYDVNHMKVRKGSLDAMIIAAKLLSEKKKKPLDFSQFHFITDAVNLQKIFAFCQEAGEGLFRIDCERVGQTVLLTRMEASDLMEIGHVTFDQNLKYRMTRPRGAHSTGPFYQLMAYQFGSYRILVRYEVDCADYAAVKCTPVTVDKSEALPPKEKSAENPEIEVVRYGEVPHDVPLQVLTTYPQGAGFPFFTWAQLFFTNASNELIGWFKGNGDFGKPAIYTMQDVSKMMKPLPLVTLSKVHDCLGKIFKFLTKNDKNFRCGLVWKGKAHLEIFAKHPEADGGITEGVRQFLETQCKDAPEEEAEGSAN</sequence>
<dbReference type="Proteomes" id="UP000835052">
    <property type="component" value="Unassembled WGS sequence"/>
</dbReference>
<comment type="caution">
    <text evidence="1">The sequence shown here is derived from an EMBL/GenBank/DDBJ whole genome shotgun (WGS) entry which is preliminary data.</text>
</comment>
<keyword evidence="2" id="KW-1185">Reference proteome</keyword>
<evidence type="ECO:0000313" key="2">
    <source>
        <dbReference type="Proteomes" id="UP000835052"/>
    </source>
</evidence>
<dbReference type="AlphaFoldDB" id="A0A8S1HS67"/>
<dbReference type="EMBL" id="CAJGYM010000102">
    <property type="protein sequence ID" value="CAD6197702.1"/>
    <property type="molecule type" value="Genomic_DNA"/>
</dbReference>
<protein>
    <submittedName>
        <fullName evidence="1">Uncharacterized protein</fullName>
    </submittedName>
</protein>
<dbReference type="PANTHER" id="PTHR35179">
    <property type="entry name" value="PROTEIN CBG02620"/>
    <property type="match status" value="1"/>
</dbReference>
<proteinExistence type="predicted"/>